<dbReference type="InterPro" id="IPR050534">
    <property type="entry name" value="Coronavir_polyprotein_1ab"/>
</dbReference>
<dbReference type="Pfam" id="PF13538">
    <property type="entry name" value="UvrD_C_2"/>
    <property type="match status" value="1"/>
</dbReference>
<feature type="binding site" evidence="3">
    <location>
        <begin position="349"/>
        <end position="353"/>
    </location>
    <ligand>
        <name>ATP</name>
        <dbReference type="ChEBI" id="CHEBI:30616"/>
    </ligand>
</feature>
<dbReference type="SMART" id="SM00382">
    <property type="entry name" value="AAA"/>
    <property type="match status" value="1"/>
</dbReference>
<dbReference type="Gene3D" id="3.40.50.300">
    <property type="entry name" value="P-loop containing nucleotide triphosphate hydrolases"/>
    <property type="match status" value="2"/>
</dbReference>
<comment type="similarity">
    <text evidence="3">Belongs to the RecD family. RecD2 subfamily.</text>
</comment>
<dbReference type="GO" id="GO:0003677">
    <property type="term" value="F:DNA binding"/>
    <property type="evidence" value="ECO:0007669"/>
    <property type="project" value="UniProtKB-UniRule"/>
</dbReference>
<dbReference type="Pfam" id="PF18335">
    <property type="entry name" value="SH3_13"/>
    <property type="match status" value="1"/>
</dbReference>
<feature type="domain" description="AAA+ ATPase" evidence="4">
    <location>
        <begin position="338"/>
        <end position="520"/>
    </location>
</feature>
<dbReference type="Gene3D" id="1.10.10.2220">
    <property type="match status" value="1"/>
</dbReference>
<comment type="catalytic activity">
    <reaction evidence="3">
        <text>ATP + H2O = ADP + phosphate + H(+)</text>
        <dbReference type="Rhea" id="RHEA:13065"/>
        <dbReference type="ChEBI" id="CHEBI:15377"/>
        <dbReference type="ChEBI" id="CHEBI:15378"/>
        <dbReference type="ChEBI" id="CHEBI:30616"/>
        <dbReference type="ChEBI" id="CHEBI:43474"/>
        <dbReference type="ChEBI" id="CHEBI:456216"/>
        <dbReference type="EC" id="5.6.2.3"/>
    </reaction>
</comment>
<accession>A0A0K8MDW5</accession>
<keyword evidence="3" id="KW-0238">DNA-binding</keyword>
<dbReference type="GO" id="GO:0043139">
    <property type="term" value="F:5'-3' DNA helicase activity"/>
    <property type="evidence" value="ECO:0007669"/>
    <property type="project" value="UniProtKB-UniRule"/>
</dbReference>
<dbReference type="PANTHER" id="PTHR43788:SF6">
    <property type="entry name" value="DNA HELICASE B"/>
    <property type="match status" value="1"/>
</dbReference>
<dbReference type="GO" id="GO:0017116">
    <property type="term" value="F:single-stranded DNA helicase activity"/>
    <property type="evidence" value="ECO:0007669"/>
    <property type="project" value="TreeGrafter"/>
</dbReference>
<organism evidence="5 6">
    <name type="scientific">Caedimonas varicaedens</name>
    <dbReference type="NCBI Taxonomy" id="1629334"/>
    <lineage>
        <taxon>Bacteria</taxon>
        <taxon>Pseudomonadati</taxon>
        <taxon>Pseudomonadota</taxon>
        <taxon>Alphaproteobacteria</taxon>
        <taxon>Holosporales</taxon>
        <taxon>Caedimonadaceae</taxon>
        <taxon>Caedimonas</taxon>
    </lineage>
</organism>
<dbReference type="Pfam" id="PF14490">
    <property type="entry name" value="HHH_RecD2"/>
    <property type="match status" value="1"/>
</dbReference>
<evidence type="ECO:0000259" key="4">
    <source>
        <dbReference type="SMART" id="SM00382"/>
    </source>
</evidence>
<dbReference type="InterPro" id="IPR006345">
    <property type="entry name" value="RecD2"/>
</dbReference>
<dbReference type="Pfam" id="PF23139">
    <property type="entry name" value="OB_YrrC"/>
    <property type="match status" value="1"/>
</dbReference>
<dbReference type="Proteomes" id="UP000036771">
    <property type="component" value="Unassembled WGS sequence"/>
</dbReference>
<sequence>MSSPQEMLSGLVERVTYHNGDTGYCVLRIKVDRQKDLVTVVGHANAIAAGEFIQVSGQWINDKNYGLQFKASFLKACAPTTEEGITKYLGSGLIKGIGPVYAQKLVKVFACKVFDIIEHTPELLQTVPGIGEQRAMMLTKGWQEQKAIREIMVFLYQHGISTARAVRIYKIYGNDAIRLILENPYCLAKDIRGIGFKSADEIAQKVGIAPDSPLRARAGIDHILLEATQEGHCGLPEQDLLNRVLETLEIPLSVAQQALETAIGHQEAIRDCLEDKMCIFLRGLYQAEMNIARLLKNLQNAPLPWNIRDIHTAVLWSETKLGIVIAQSQKEALQKALDSKVIVITGGPGVGKTTLVKSLLAILSDKKLKILLCAPTGRAAKRLSETTGLEARTLHRLLETDPSSHGFKRNAEHPLKCDLLVVDEVSMIDVSLMNALLKALPSHAALVLVGDADQLPSVGAGDVLTAIIDSQTLPVVRLTEIFRQSAQSHIILNAHRVNQGLMPLDRSPELRTDFYFIPASDPEDCSNKILEMMQKRIPKRFSFHPVNDIQVLSPMNRGGVGARSLNVTLQKTLNPSPEATIERFGSIYGTGDKVMQIANNYDKDVYNGDIGFIRHIDSDAQEITVEFDDRNVTYDFGELDELVLAYATTIHKSQGSEYPVVLIPLMMQHFLMLRKNLLYTGITRGRKLVVIVGEKKALAIAVKYRRNQKRYTKLKDQLIRAFQISSSGM</sequence>
<dbReference type="GO" id="GO:0005524">
    <property type="term" value="F:ATP binding"/>
    <property type="evidence" value="ECO:0007669"/>
    <property type="project" value="UniProtKB-UniRule"/>
</dbReference>
<dbReference type="SUPFAM" id="SSF47781">
    <property type="entry name" value="RuvA domain 2-like"/>
    <property type="match status" value="1"/>
</dbReference>
<dbReference type="Gene3D" id="1.10.150.20">
    <property type="entry name" value="5' to 3' exonuclease, C-terminal subdomain"/>
    <property type="match status" value="1"/>
</dbReference>
<reference evidence="5 6" key="1">
    <citation type="submission" date="2015-03" db="EMBL/GenBank/DDBJ databases">
        <title>Caedibacter varicaedens, whole genome shotgun sequence.</title>
        <authorList>
            <person name="Suzuki H."/>
            <person name="Dapper A.L."/>
            <person name="Gibson A.K."/>
            <person name="Jackson C."/>
            <person name="Lee H."/>
            <person name="Pejaver V.R."/>
            <person name="Doak T."/>
            <person name="Lynch M."/>
        </authorList>
    </citation>
    <scope>NUCLEOTIDE SEQUENCE [LARGE SCALE GENOMIC DNA]</scope>
</reference>
<keyword evidence="6" id="KW-1185">Reference proteome</keyword>
<dbReference type="HAMAP" id="MF_01488">
    <property type="entry name" value="RecD2"/>
    <property type="match status" value="1"/>
</dbReference>
<keyword evidence="3" id="KW-0413">Isomerase</keyword>
<dbReference type="Pfam" id="PF13245">
    <property type="entry name" value="AAA_19"/>
    <property type="match status" value="1"/>
</dbReference>
<dbReference type="InterPro" id="IPR029493">
    <property type="entry name" value="RecD2-like_HHH"/>
</dbReference>
<dbReference type="PANTHER" id="PTHR43788">
    <property type="entry name" value="DNA2/NAM7 HELICASE FAMILY MEMBER"/>
    <property type="match status" value="1"/>
</dbReference>
<dbReference type="CDD" id="cd18809">
    <property type="entry name" value="SF1_C_RecD"/>
    <property type="match status" value="1"/>
</dbReference>
<dbReference type="Pfam" id="PF14520">
    <property type="entry name" value="HHH_5"/>
    <property type="match status" value="1"/>
</dbReference>
<protein>
    <recommendedName>
        <fullName evidence="3">ATP-dependent RecD2 DNA helicase</fullName>
        <ecNumber evidence="3">5.6.2.3</ecNumber>
    </recommendedName>
    <alternativeName>
        <fullName evidence="3">DNA 5'-3' helicase subunit RecD2</fullName>
    </alternativeName>
</protein>
<gene>
    <name evidence="3 5" type="primary">recD2</name>
    <name evidence="5" type="ORF">Cva_00687</name>
</gene>
<dbReference type="InterPro" id="IPR027785">
    <property type="entry name" value="UvrD-like_helicase_C"/>
</dbReference>
<dbReference type="EMBL" id="BBVC01000023">
    <property type="protein sequence ID" value="GAO98044.1"/>
    <property type="molecule type" value="Genomic_DNA"/>
</dbReference>
<proteinExistence type="inferred from homology"/>
<evidence type="ECO:0000313" key="6">
    <source>
        <dbReference type="Proteomes" id="UP000036771"/>
    </source>
</evidence>
<dbReference type="SUPFAM" id="SSF52540">
    <property type="entry name" value="P-loop containing nucleoside triphosphate hydrolases"/>
    <property type="match status" value="2"/>
</dbReference>
<dbReference type="InterPro" id="IPR055446">
    <property type="entry name" value="RecD2_N_OB"/>
</dbReference>
<dbReference type="InterPro" id="IPR027417">
    <property type="entry name" value="P-loop_NTPase"/>
</dbReference>
<evidence type="ECO:0000256" key="3">
    <source>
        <dbReference type="HAMAP-Rule" id="MF_01488"/>
    </source>
</evidence>
<comment type="caution">
    <text evidence="5">The sequence shown here is derived from an EMBL/GenBank/DDBJ whole genome shotgun (WGS) entry which is preliminary data.</text>
</comment>
<dbReference type="InterPro" id="IPR010994">
    <property type="entry name" value="RuvA_2-like"/>
</dbReference>
<dbReference type="GO" id="GO:0009338">
    <property type="term" value="C:exodeoxyribonuclease V complex"/>
    <property type="evidence" value="ECO:0007669"/>
    <property type="project" value="TreeGrafter"/>
</dbReference>
<dbReference type="STRING" id="1629334.Cva_00687"/>
<keyword evidence="1 3" id="KW-0547">Nucleotide-binding</keyword>
<dbReference type="GO" id="GO:0006310">
    <property type="term" value="P:DNA recombination"/>
    <property type="evidence" value="ECO:0007669"/>
    <property type="project" value="InterPro"/>
</dbReference>
<evidence type="ECO:0000256" key="1">
    <source>
        <dbReference type="ARBA" id="ARBA00022741"/>
    </source>
</evidence>
<dbReference type="GO" id="GO:0016887">
    <property type="term" value="F:ATP hydrolysis activity"/>
    <property type="evidence" value="ECO:0007669"/>
    <property type="project" value="RHEA"/>
</dbReference>
<comment type="function">
    <text evidence="3">DNA-dependent ATPase and ATP-dependent 5'-3' DNA helicase. Has no activity on blunt DNA or DNA with 3'-overhangs, requires at least 10 bases of 5'-ssDNA for helicase activity.</text>
</comment>
<keyword evidence="3" id="KW-0378">Hydrolase</keyword>
<dbReference type="AlphaFoldDB" id="A0A0K8MDW5"/>
<dbReference type="Gene3D" id="2.30.30.940">
    <property type="match status" value="1"/>
</dbReference>
<dbReference type="CDD" id="cd17933">
    <property type="entry name" value="DEXSc_RecD-like"/>
    <property type="match status" value="1"/>
</dbReference>
<dbReference type="OrthoDB" id="1826980at2"/>
<keyword evidence="2 3" id="KW-0067">ATP-binding</keyword>
<dbReference type="InterPro" id="IPR041451">
    <property type="entry name" value="RecD2_SH13"/>
</dbReference>
<evidence type="ECO:0000313" key="5">
    <source>
        <dbReference type="EMBL" id="GAO98044.1"/>
    </source>
</evidence>
<name>A0A0K8MDW5_9PROT</name>
<keyword evidence="3 5" id="KW-0347">Helicase</keyword>
<evidence type="ECO:0000256" key="2">
    <source>
        <dbReference type="ARBA" id="ARBA00022840"/>
    </source>
</evidence>
<dbReference type="NCBIfam" id="TIGR01448">
    <property type="entry name" value="recD_rel"/>
    <property type="match status" value="1"/>
</dbReference>
<dbReference type="InterPro" id="IPR003593">
    <property type="entry name" value="AAA+_ATPase"/>
</dbReference>
<dbReference type="EC" id="5.6.2.3" evidence="3"/>